<evidence type="ECO:0000259" key="11">
    <source>
        <dbReference type="Pfam" id="PF21760"/>
    </source>
</evidence>
<keyword evidence="7 9" id="KW-0811">Translocation</keyword>
<dbReference type="Proteomes" id="UP000664417">
    <property type="component" value="Unassembled WGS sequence"/>
</dbReference>
<feature type="transmembrane region" description="Helical" evidence="9">
    <location>
        <begin position="410"/>
        <end position="431"/>
    </location>
</feature>
<dbReference type="Gene3D" id="3.30.1360.200">
    <property type="match status" value="1"/>
</dbReference>
<evidence type="ECO:0000259" key="10">
    <source>
        <dbReference type="Pfam" id="PF02355"/>
    </source>
</evidence>
<evidence type="ECO:0000256" key="4">
    <source>
        <dbReference type="ARBA" id="ARBA00022692"/>
    </source>
</evidence>
<dbReference type="Pfam" id="PF21760">
    <property type="entry name" value="SecD_1st"/>
    <property type="match status" value="1"/>
</dbReference>
<dbReference type="GO" id="GO:0065002">
    <property type="term" value="P:intracellular protein transmembrane transport"/>
    <property type="evidence" value="ECO:0007669"/>
    <property type="project" value="UniProtKB-UniRule"/>
</dbReference>
<dbReference type="RefSeq" id="WP_207858858.1">
    <property type="nucleotide sequence ID" value="NZ_JAFREP010000008.1"/>
</dbReference>
<name>A0A8J7U2X5_9BACT</name>
<reference evidence="13" key="1">
    <citation type="submission" date="2021-03" db="EMBL/GenBank/DDBJ databases">
        <authorList>
            <person name="Wang G."/>
        </authorList>
    </citation>
    <scope>NUCLEOTIDE SEQUENCE</scope>
    <source>
        <strain evidence="13">KCTC 12899</strain>
    </source>
</reference>
<dbReference type="NCBIfam" id="TIGR00916">
    <property type="entry name" value="2A0604s01"/>
    <property type="match status" value="1"/>
</dbReference>
<evidence type="ECO:0000313" key="14">
    <source>
        <dbReference type="Proteomes" id="UP000664417"/>
    </source>
</evidence>
<feature type="transmembrane region" description="Helical" evidence="9">
    <location>
        <begin position="360"/>
        <end position="379"/>
    </location>
</feature>
<dbReference type="InterPro" id="IPR048631">
    <property type="entry name" value="SecD_1st"/>
</dbReference>
<dbReference type="PANTHER" id="PTHR30081">
    <property type="entry name" value="PROTEIN-EXPORT MEMBRANE PROTEIN SEC"/>
    <property type="match status" value="1"/>
</dbReference>
<dbReference type="GO" id="GO:0005886">
    <property type="term" value="C:plasma membrane"/>
    <property type="evidence" value="ECO:0007669"/>
    <property type="project" value="UniProtKB-SubCell"/>
</dbReference>
<comment type="caution">
    <text evidence="13">The sequence shown here is derived from an EMBL/GenBank/DDBJ whole genome shotgun (WGS) entry which is preliminary data.</text>
</comment>
<evidence type="ECO:0000256" key="9">
    <source>
        <dbReference type="HAMAP-Rule" id="MF_01463"/>
    </source>
</evidence>
<keyword evidence="3 9" id="KW-1003">Cell membrane</keyword>
<keyword evidence="5 9" id="KW-0653">Protein transport</keyword>
<keyword evidence="4 9" id="KW-0812">Transmembrane</keyword>
<accession>A0A8J7U2X5</accession>
<dbReference type="Pfam" id="PF22599">
    <property type="entry name" value="SecDF_P1_head"/>
    <property type="match status" value="1"/>
</dbReference>
<keyword evidence="6 9" id="KW-1133">Transmembrane helix</keyword>
<proteinExistence type="inferred from homology"/>
<keyword evidence="2 9" id="KW-0813">Transport</keyword>
<dbReference type="InterPro" id="IPR054384">
    <property type="entry name" value="SecDF_P1_head"/>
</dbReference>
<comment type="subcellular location">
    <subcellularLocation>
        <location evidence="1 9">Cell membrane</location>
        <topology evidence="1 9">Multi-pass membrane protein</topology>
    </subcellularLocation>
</comment>
<evidence type="ECO:0000256" key="7">
    <source>
        <dbReference type="ARBA" id="ARBA00023010"/>
    </source>
</evidence>
<keyword evidence="14" id="KW-1185">Reference proteome</keyword>
<comment type="similarity">
    <text evidence="9">Belongs to the SecD/SecF family. SecD subfamily.</text>
</comment>
<evidence type="ECO:0000256" key="5">
    <source>
        <dbReference type="ARBA" id="ARBA00022927"/>
    </source>
</evidence>
<evidence type="ECO:0000313" key="13">
    <source>
        <dbReference type="EMBL" id="MBO1319037.1"/>
    </source>
</evidence>
<dbReference type="SUPFAM" id="SSF82866">
    <property type="entry name" value="Multidrug efflux transporter AcrB transmembrane domain"/>
    <property type="match status" value="1"/>
</dbReference>
<dbReference type="Gene3D" id="3.30.70.3400">
    <property type="match status" value="1"/>
</dbReference>
<dbReference type="GO" id="GO:0006605">
    <property type="term" value="P:protein targeting"/>
    <property type="evidence" value="ECO:0007669"/>
    <property type="project" value="UniProtKB-UniRule"/>
</dbReference>
<dbReference type="Pfam" id="PF02355">
    <property type="entry name" value="SecD_SecF_C"/>
    <property type="match status" value="1"/>
</dbReference>
<feature type="transmembrane region" description="Helical" evidence="9">
    <location>
        <begin position="384"/>
        <end position="404"/>
    </location>
</feature>
<protein>
    <recommendedName>
        <fullName evidence="9">Protein translocase subunit SecD</fullName>
    </recommendedName>
</protein>
<dbReference type="InterPro" id="IPR005791">
    <property type="entry name" value="SecD"/>
</dbReference>
<comment type="function">
    <text evidence="9">Part of the Sec protein translocase complex. Interacts with the SecYEG preprotein conducting channel. SecDF uses the proton motive force (PMF) to complete protein translocation after the ATP-dependent function of SecA.</text>
</comment>
<dbReference type="HAMAP" id="MF_01463_B">
    <property type="entry name" value="SecD_B"/>
    <property type="match status" value="1"/>
</dbReference>
<feature type="transmembrane region" description="Helical" evidence="9">
    <location>
        <begin position="452"/>
        <end position="477"/>
    </location>
</feature>
<comment type="subunit">
    <text evidence="9">Forms a complex with SecF. Part of the essential Sec protein translocation apparatus which comprises SecA, SecYEG and auxiliary proteins SecDF. Other proteins may also be involved.</text>
</comment>
<organism evidence="13 14">
    <name type="scientific">Acanthopleuribacter pedis</name>
    <dbReference type="NCBI Taxonomy" id="442870"/>
    <lineage>
        <taxon>Bacteria</taxon>
        <taxon>Pseudomonadati</taxon>
        <taxon>Acidobacteriota</taxon>
        <taxon>Holophagae</taxon>
        <taxon>Acanthopleuribacterales</taxon>
        <taxon>Acanthopleuribacteraceae</taxon>
        <taxon>Acanthopleuribacter</taxon>
    </lineage>
</organism>
<dbReference type="InterPro" id="IPR055344">
    <property type="entry name" value="SecD_SecF_C_bact"/>
</dbReference>
<keyword evidence="8 9" id="KW-0472">Membrane</keyword>
<dbReference type="EMBL" id="JAFREP010000008">
    <property type="protein sequence ID" value="MBO1319037.1"/>
    <property type="molecule type" value="Genomic_DNA"/>
</dbReference>
<feature type="domain" description="Protein translocase subunit SecDF P1" evidence="11">
    <location>
        <begin position="147"/>
        <end position="205"/>
    </location>
</feature>
<dbReference type="GO" id="GO:0015450">
    <property type="term" value="F:protein-transporting ATPase activity"/>
    <property type="evidence" value="ECO:0007669"/>
    <property type="project" value="InterPro"/>
</dbReference>
<sequence length="535" mass="58500">MKTRWIVIAVAIVYSGYVLLSHETEDSWTFSTDNITKNIQLGLDLKGGIFMQLEVDVEDAVDHYVEEQAGTIKASLEAENMTVGSSDPQIKERRVVLANLGSTINQEVVPEVKRLYRDRWDIRGDANQLTLTLREGAIDDVKKDAVTQTVYKIQNRIDQLGVSEPNINQVVGTNRIVVELAGTDDQARVQKLVKEPGQLEWRMVAKGALNFAQRAEELQPYLKPGYKILPMKEGEGFYLLEPVMMTASNVSRVMASRDETGFPAIGINLDRAGGQIMDSVTGQPDAVGRQLAVILDGKVLTAPVIRQRLSNSFVISGSFSAGEVDDKILQIKSGSLPASVRILEERVIGPTLGRDAIRQGTTAAVIGFGAVMVFIVIYYRIAGLFAICALFINLLLMLGMLAGIDAILTLPGIAGFILTIGMAVDANVLIFEKIREELRQGTAVKNAVDIGYQSAFVTILDANITTFIAAFCLLLLGEGPIKGFAIMLMIGIVCSIFTAVFCSRTFFMTYLRSSTTHRTLSIWPLWRGAAATSPQ</sequence>
<evidence type="ECO:0000256" key="6">
    <source>
        <dbReference type="ARBA" id="ARBA00022989"/>
    </source>
</evidence>
<evidence type="ECO:0000256" key="3">
    <source>
        <dbReference type="ARBA" id="ARBA00022475"/>
    </source>
</evidence>
<evidence type="ECO:0000259" key="12">
    <source>
        <dbReference type="Pfam" id="PF22599"/>
    </source>
</evidence>
<evidence type="ECO:0000256" key="2">
    <source>
        <dbReference type="ARBA" id="ARBA00022448"/>
    </source>
</evidence>
<dbReference type="AlphaFoldDB" id="A0A8J7U2X5"/>
<dbReference type="NCBIfam" id="TIGR01129">
    <property type="entry name" value="secD"/>
    <property type="match status" value="1"/>
</dbReference>
<feature type="domain" description="SecDF P1 head subdomain" evidence="12">
    <location>
        <begin position="228"/>
        <end position="338"/>
    </location>
</feature>
<dbReference type="InterPro" id="IPR048634">
    <property type="entry name" value="SecD_SecF_C"/>
</dbReference>
<dbReference type="InterPro" id="IPR022813">
    <property type="entry name" value="SecD/SecF_arch_bac"/>
</dbReference>
<dbReference type="GO" id="GO:0043952">
    <property type="term" value="P:protein transport by the Sec complex"/>
    <property type="evidence" value="ECO:0007669"/>
    <property type="project" value="UniProtKB-UniRule"/>
</dbReference>
<feature type="transmembrane region" description="Helical" evidence="9">
    <location>
        <begin position="483"/>
        <end position="502"/>
    </location>
</feature>
<evidence type="ECO:0000256" key="1">
    <source>
        <dbReference type="ARBA" id="ARBA00004651"/>
    </source>
</evidence>
<dbReference type="FunFam" id="1.20.1640.10:FF:000004">
    <property type="entry name" value="Protein translocase subunit SecD"/>
    <property type="match status" value="1"/>
</dbReference>
<dbReference type="PANTHER" id="PTHR30081:SF1">
    <property type="entry name" value="PROTEIN TRANSLOCASE SUBUNIT SECD"/>
    <property type="match status" value="1"/>
</dbReference>
<gene>
    <name evidence="9 13" type="primary">secD</name>
    <name evidence="13" type="ORF">J3U88_11260</name>
</gene>
<comment type="caution">
    <text evidence="9">Lacks conserved residue(s) required for the propagation of feature annotation.</text>
</comment>
<dbReference type="Gene3D" id="1.20.1640.10">
    <property type="entry name" value="Multidrug efflux transporter AcrB transmembrane domain"/>
    <property type="match status" value="1"/>
</dbReference>
<feature type="domain" description="Protein export membrane protein SecD/SecF C-terminal" evidence="10">
    <location>
        <begin position="339"/>
        <end position="510"/>
    </location>
</feature>
<evidence type="ECO:0000256" key="8">
    <source>
        <dbReference type="ARBA" id="ARBA00023136"/>
    </source>
</evidence>